<dbReference type="PRINTS" id="PR00111">
    <property type="entry name" value="ABHYDROLASE"/>
</dbReference>
<dbReference type="InterPro" id="IPR029058">
    <property type="entry name" value="AB_hydrolase_fold"/>
</dbReference>
<evidence type="ECO:0000313" key="2">
    <source>
        <dbReference type="EMBL" id="USJ28425.1"/>
    </source>
</evidence>
<evidence type="ECO:0000313" key="3">
    <source>
        <dbReference type="Proteomes" id="UP001055460"/>
    </source>
</evidence>
<sequence>MQNFVKNEGTLAFKIDGEKGPWIILSHALSANLAMWDAQIAILAKDYRVLRFDTRGHGASDASLTPYSMQDLAGDVVDLMDHVGIERATLAGLSLGGAIMLAVALDHPDRAEALVIADATSAYPASTHPMWQERAEHVRADGMAGILEGTLGRWFTPEFREAHPEEVDRVRQMILGTKPEGFIGAVGAIMGFDVEDRLAEIGRPALIIVGEQDHALPLIHSQKLQAGIPGATLSVIPAAAHVCNIEQPAIFNALLVNFLKANAGATATSEAL</sequence>
<evidence type="ECO:0000259" key="1">
    <source>
        <dbReference type="Pfam" id="PF00561"/>
    </source>
</evidence>
<dbReference type="RefSeq" id="WP_252161494.1">
    <property type="nucleotide sequence ID" value="NZ_CP098810.1"/>
</dbReference>
<keyword evidence="2" id="KW-0614">Plasmid</keyword>
<dbReference type="NCBIfam" id="TIGR02427">
    <property type="entry name" value="protocat_pcaD"/>
    <property type="match status" value="1"/>
</dbReference>
<dbReference type="PANTHER" id="PTHR43798">
    <property type="entry name" value="MONOACYLGLYCEROL LIPASE"/>
    <property type="match status" value="1"/>
</dbReference>
<proteinExistence type="predicted"/>
<name>A0A9Q8YFN3_ENSAD</name>
<accession>A0A9Q8YFN3</accession>
<dbReference type="InterPro" id="IPR026968">
    <property type="entry name" value="PcaD/CatD"/>
</dbReference>
<dbReference type="InterPro" id="IPR000073">
    <property type="entry name" value="AB_hydrolase_1"/>
</dbReference>
<dbReference type="SUPFAM" id="SSF53474">
    <property type="entry name" value="alpha/beta-Hydrolases"/>
    <property type="match status" value="1"/>
</dbReference>
<organism evidence="2 3">
    <name type="scientific">Ensifer adhaerens</name>
    <name type="common">Sinorhizobium morelense</name>
    <dbReference type="NCBI Taxonomy" id="106592"/>
    <lineage>
        <taxon>Bacteria</taxon>
        <taxon>Pseudomonadati</taxon>
        <taxon>Pseudomonadota</taxon>
        <taxon>Alphaproteobacteria</taxon>
        <taxon>Hyphomicrobiales</taxon>
        <taxon>Rhizobiaceae</taxon>
        <taxon>Sinorhizobium/Ensifer group</taxon>
        <taxon>Ensifer</taxon>
    </lineage>
</organism>
<dbReference type="GO" id="GO:0047570">
    <property type="term" value="F:3-oxoadipate enol-lactonase activity"/>
    <property type="evidence" value="ECO:0007669"/>
    <property type="project" value="UniProtKB-EC"/>
</dbReference>
<dbReference type="GO" id="GO:0042952">
    <property type="term" value="P:beta-ketoadipate pathway"/>
    <property type="evidence" value="ECO:0007669"/>
    <property type="project" value="InterPro"/>
</dbReference>
<protein>
    <submittedName>
        <fullName evidence="2">3-oxoadipate enol-lactonase</fullName>
        <ecNumber evidence="2">3.1.1.24</ecNumber>
    </submittedName>
</protein>
<feature type="domain" description="AB hydrolase-1" evidence="1">
    <location>
        <begin position="21"/>
        <end position="247"/>
    </location>
</feature>
<dbReference type="EC" id="3.1.1.24" evidence="2"/>
<dbReference type="EMBL" id="CP098810">
    <property type="protein sequence ID" value="USJ28425.1"/>
    <property type="molecule type" value="Genomic_DNA"/>
</dbReference>
<dbReference type="AlphaFoldDB" id="A0A9Q8YFN3"/>
<keyword evidence="2" id="KW-0378">Hydrolase</keyword>
<geneLocation type="plasmid" evidence="2 3">
    <name>pC</name>
</geneLocation>
<dbReference type="InterPro" id="IPR050266">
    <property type="entry name" value="AB_hydrolase_sf"/>
</dbReference>
<dbReference type="Pfam" id="PF00561">
    <property type="entry name" value="Abhydrolase_1"/>
    <property type="match status" value="1"/>
</dbReference>
<gene>
    <name evidence="2" type="primary">pcaD</name>
    <name evidence="2" type="ORF">NE863_35390</name>
</gene>
<reference evidence="2" key="1">
    <citation type="submission" date="2022-06" db="EMBL/GenBank/DDBJ databases">
        <title>Physiological and biochemical characterization and genomic elucidation of a strain of the genus Ensifer adhaerens M8 that combines arsenic oxidation and chromium reduction.</title>
        <authorList>
            <person name="Li X."/>
            <person name="Yu c."/>
        </authorList>
    </citation>
    <scope>NUCLEOTIDE SEQUENCE</scope>
    <source>
        <strain evidence="2">M8</strain>
        <plasmid evidence="2">pC</plasmid>
    </source>
</reference>
<dbReference type="Proteomes" id="UP001055460">
    <property type="component" value="Plasmid pC"/>
</dbReference>
<dbReference type="Gene3D" id="3.40.50.1820">
    <property type="entry name" value="alpha/beta hydrolase"/>
    <property type="match status" value="1"/>
</dbReference>